<evidence type="ECO:0000313" key="11">
    <source>
        <dbReference type="Proteomes" id="UP000002279"/>
    </source>
</evidence>
<proteinExistence type="inferred from homology"/>
<dbReference type="Gene3D" id="3.30.190.20">
    <property type="match status" value="1"/>
</dbReference>
<keyword evidence="6" id="KW-0687">Ribonucleoprotein</keyword>
<dbReference type="InterPro" id="IPR005879">
    <property type="entry name" value="Ribosomal_uL1_mit"/>
</dbReference>
<dbReference type="GO" id="GO:0006412">
    <property type="term" value="P:translation"/>
    <property type="evidence" value="ECO:0007669"/>
    <property type="project" value="InterPro"/>
</dbReference>
<dbReference type="Bgee" id="ENSOANG00000003564">
    <property type="expression patterns" value="Expressed in fibroblast and 8 other cell types or tissues"/>
</dbReference>
<dbReference type="InterPro" id="IPR016095">
    <property type="entry name" value="Ribosomal_uL1_3-a/b-sand"/>
</dbReference>
<dbReference type="GeneTree" id="ENSGT00940000162168"/>
<reference evidence="10" key="2">
    <citation type="submission" date="2025-08" db="UniProtKB">
        <authorList>
            <consortium name="Ensembl"/>
        </authorList>
    </citation>
    <scope>IDENTIFICATION</scope>
    <source>
        <strain evidence="10">Glennie</strain>
    </source>
</reference>
<sequence length="287" mass="32855">LNPSCLFDGSKSKQKPQEKSSGKKKDAPPKQKVYPFMEGEPEDDVYLKHLYPRQIYEAEKAIHLLKKFQVLDFTYPKQMVYLDLTLEMTPGKKKKKAEPFSSVLNFPYPFTSEVNKVLVFSEKAEDIKVAEDNGAAFAGGTELIQKILDDEIQADFYVAVPEIVLKLNLLRRKLKNRFPKKTRNSIGRDIPKMLELYKTGHEIAVKEERENFLQTRIATLDMPTEQIVANLQAVLTDVGRHKQENVGPFVARAFLRSATSEGLLLKVDRRPPRGEEEEEAAEEDDER</sequence>
<dbReference type="GO" id="GO:0003735">
    <property type="term" value="F:structural constituent of ribosome"/>
    <property type="evidence" value="ECO:0007669"/>
    <property type="project" value="InterPro"/>
</dbReference>
<evidence type="ECO:0000256" key="2">
    <source>
        <dbReference type="ARBA" id="ARBA00010531"/>
    </source>
</evidence>
<dbReference type="GO" id="GO:0005743">
    <property type="term" value="C:mitochondrial inner membrane"/>
    <property type="evidence" value="ECO:0007669"/>
    <property type="project" value="UniProtKB-ARBA"/>
</dbReference>
<accession>F7DGV2</accession>
<dbReference type="PANTHER" id="PTHR36427:SF3">
    <property type="entry name" value="LARGE RIBOSOMAL SUBUNIT PROTEIN UL1M"/>
    <property type="match status" value="1"/>
</dbReference>
<dbReference type="GO" id="GO:0003723">
    <property type="term" value="F:RNA binding"/>
    <property type="evidence" value="ECO:0007669"/>
    <property type="project" value="InterPro"/>
</dbReference>
<gene>
    <name evidence="10" type="primary">MRPL1</name>
</gene>
<dbReference type="GO" id="GO:0015934">
    <property type="term" value="C:large ribosomal subunit"/>
    <property type="evidence" value="ECO:0007669"/>
    <property type="project" value="InterPro"/>
</dbReference>
<dbReference type="SUPFAM" id="SSF56808">
    <property type="entry name" value="Ribosomal protein L1"/>
    <property type="match status" value="1"/>
</dbReference>
<evidence type="ECO:0000256" key="6">
    <source>
        <dbReference type="ARBA" id="ARBA00023274"/>
    </source>
</evidence>
<dbReference type="OMA" id="NVGTLDM"/>
<keyword evidence="5" id="KW-0496">Mitochondrion</keyword>
<feature type="compositionally biased region" description="Basic and acidic residues" evidence="9">
    <location>
        <begin position="15"/>
        <end position="29"/>
    </location>
</feature>
<organism evidence="10 11">
    <name type="scientific">Ornithorhynchus anatinus</name>
    <name type="common">Duckbill platypus</name>
    <dbReference type="NCBI Taxonomy" id="9258"/>
    <lineage>
        <taxon>Eukaryota</taxon>
        <taxon>Metazoa</taxon>
        <taxon>Chordata</taxon>
        <taxon>Craniata</taxon>
        <taxon>Vertebrata</taxon>
        <taxon>Euteleostomi</taxon>
        <taxon>Mammalia</taxon>
        <taxon>Monotremata</taxon>
        <taxon>Ornithorhynchidae</taxon>
        <taxon>Ornithorhynchus</taxon>
    </lineage>
</organism>
<feature type="region of interest" description="Disordered" evidence="9">
    <location>
        <begin position="265"/>
        <end position="287"/>
    </location>
</feature>
<dbReference type="InterPro" id="IPR028364">
    <property type="entry name" value="Ribosomal_uL1/biogenesis"/>
</dbReference>
<dbReference type="FunCoup" id="F7DGV2">
    <property type="interactions" value="917"/>
</dbReference>
<dbReference type="InParanoid" id="F7DGV2"/>
<dbReference type="eggNOG" id="KOG1569">
    <property type="taxonomic scope" value="Eukaryota"/>
</dbReference>
<dbReference type="PANTHER" id="PTHR36427">
    <property type="entry name" value="54S RIBOSOMAL PROTEIN L1, MITOCHONDRIAL"/>
    <property type="match status" value="1"/>
</dbReference>
<dbReference type="AlphaFoldDB" id="F7DGV2"/>
<evidence type="ECO:0000256" key="1">
    <source>
        <dbReference type="ARBA" id="ARBA00004173"/>
    </source>
</evidence>
<reference evidence="10 11" key="1">
    <citation type="journal article" date="2008" name="Nature">
        <title>Genome analysis of the platypus reveals unique signatures of evolution.</title>
        <authorList>
            <person name="Warren W.C."/>
            <person name="Hillier L.W."/>
            <person name="Marshall Graves J.A."/>
            <person name="Birney E."/>
            <person name="Ponting C.P."/>
            <person name="Grutzner F."/>
            <person name="Belov K."/>
            <person name="Miller W."/>
            <person name="Clarke L."/>
            <person name="Chinwalla A.T."/>
            <person name="Yang S.P."/>
            <person name="Heger A."/>
            <person name="Locke D.P."/>
            <person name="Miethke P."/>
            <person name="Waters P.D."/>
            <person name="Veyrunes F."/>
            <person name="Fulton L."/>
            <person name="Fulton B."/>
            <person name="Graves T."/>
            <person name="Wallis J."/>
            <person name="Puente X.S."/>
            <person name="Lopez-Otin C."/>
            <person name="Ordonez G.R."/>
            <person name="Eichler E.E."/>
            <person name="Chen L."/>
            <person name="Cheng Z."/>
            <person name="Deakin J.E."/>
            <person name="Alsop A."/>
            <person name="Thompson K."/>
            <person name="Kirby P."/>
            <person name="Papenfuss A.T."/>
            <person name="Wakefield M.J."/>
            <person name="Olender T."/>
            <person name="Lancet D."/>
            <person name="Huttley G.A."/>
            <person name="Smit A.F."/>
            <person name="Pask A."/>
            <person name="Temple-Smith P."/>
            <person name="Batzer M.A."/>
            <person name="Walker J.A."/>
            <person name="Konkel M.K."/>
            <person name="Harris R.S."/>
            <person name="Whittington C.M."/>
            <person name="Wong E.S."/>
            <person name="Gemmell N.J."/>
            <person name="Buschiazzo E."/>
            <person name="Vargas Jentzsch I.M."/>
            <person name="Merkel A."/>
            <person name="Schmitz J."/>
            <person name="Zemann A."/>
            <person name="Churakov G."/>
            <person name="Kriegs J.O."/>
            <person name="Brosius J."/>
            <person name="Murchison E.P."/>
            <person name="Sachidanandam R."/>
            <person name="Smith C."/>
            <person name="Hannon G.J."/>
            <person name="Tsend-Ayush E."/>
            <person name="McMillan D."/>
            <person name="Attenborough R."/>
            <person name="Rens W."/>
            <person name="Ferguson-Smith M."/>
            <person name="Lefevre C.M."/>
            <person name="Sharp J.A."/>
            <person name="Nicholas K.R."/>
            <person name="Ray D.A."/>
            <person name="Kube M."/>
            <person name="Reinhardt R."/>
            <person name="Pringle T.H."/>
            <person name="Taylor J."/>
            <person name="Jones R.C."/>
            <person name="Nixon B."/>
            <person name="Dacheux J.L."/>
            <person name="Niwa H."/>
            <person name="Sekita Y."/>
            <person name="Huang X."/>
            <person name="Stark A."/>
            <person name="Kheradpour P."/>
            <person name="Kellis M."/>
            <person name="Flicek P."/>
            <person name="Chen Y."/>
            <person name="Webber C."/>
            <person name="Hardison R."/>
            <person name="Nelson J."/>
            <person name="Hallsworth-Pepin K."/>
            <person name="Delehaunty K."/>
            <person name="Markovic C."/>
            <person name="Minx P."/>
            <person name="Feng Y."/>
            <person name="Kremitzki C."/>
            <person name="Mitreva M."/>
            <person name="Glasscock J."/>
            <person name="Wylie T."/>
            <person name="Wohldmann P."/>
            <person name="Thiru P."/>
            <person name="Nhan M.N."/>
            <person name="Pohl C.S."/>
            <person name="Smith S.M."/>
            <person name="Hou S."/>
            <person name="Nefedov M."/>
            <person name="de Jong P.J."/>
            <person name="Renfree M.B."/>
            <person name="Mardis E.R."/>
            <person name="Wilson R.K."/>
        </authorList>
    </citation>
    <scope>NUCLEOTIDE SEQUENCE [LARGE SCALE GENOMIC DNA]</scope>
    <source>
        <strain evidence="10 11">Glennie</strain>
    </source>
</reference>
<protein>
    <recommendedName>
        <fullName evidence="7">Large ribosomal subunit protein uL1m</fullName>
    </recommendedName>
    <alternativeName>
        <fullName evidence="8">39S ribosomal protein L1, mitochondrial</fullName>
    </alternativeName>
</protein>
<reference evidence="10" key="3">
    <citation type="submission" date="2025-09" db="UniProtKB">
        <authorList>
            <consortium name="Ensembl"/>
        </authorList>
    </citation>
    <scope>IDENTIFICATION</scope>
    <source>
        <strain evidence="10">Glennie</strain>
    </source>
</reference>
<comment type="subcellular location">
    <subcellularLocation>
        <location evidence="1">Mitochondrion</location>
    </subcellularLocation>
</comment>
<dbReference type="NCBIfam" id="TIGR01170">
    <property type="entry name" value="rplA_mito"/>
    <property type="match status" value="1"/>
</dbReference>
<dbReference type="Proteomes" id="UP000002279">
    <property type="component" value="Chromosome 10"/>
</dbReference>
<evidence type="ECO:0000256" key="4">
    <source>
        <dbReference type="ARBA" id="ARBA00022980"/>
    </source>
</evidence>
<name>F7DGV2_ORNAN</name>
<feature type="compositionally biased region" description="Acidic residues" evidence="9">
    <location>
        <begin position="275"/>
        <end position="287"/>
    </location>
</feature>
<dbReference type="Pfam" id="PF00687">
    <property type="entry name" value="Ribosomal_L1"/>
    <property type="match status" value="1"/>
</dbReference>
<keyword evidence="11" id="KW-1185">Reference proteome</keyword>
<evidence type="ECO:0000256" key="9">
    <source>
        <dbReference type="SAM" id="MobiDB-lite"/>
    </source>
</evidence>
<comment type="similarity">
    <text evidence="2">Belongs to the universal ribosomal protein uL1 family.</text>
</comment>
<dbReference type="InterPro" id="IPR023674">
    <property type="entry name" value="Ribosomal_uL1-like"/>
</dbReference>
<dbReference type="HOGENOM" id="CLU_074129_0_0_1"/>
<evidence type="ECO:0000256" key="3">
    <source>
        <dbReference type="ARBA" id="ARBA00022946"/>
    </source>
</evidence>
<dbReference type="Ensembl" id="ENSOANT00000005652.4">
    <property type="protein sequence ID" value="ENSOANP00000005650.4"/>
    <property type="gene ID" value="ENSOANG00000003564.4"/>
</dbReference>
<dbReference type="Gene3D" id="3.40.50.790">
    <property type="match status" value="1"/>
</dbReference>
<keyword evidence="3" id="KW-0809">Transit peptide</keyword>
<dbReference type="FunFam" id="3.40.50.790:FF:000003">
    <property type="entry name" value="39S ribosomal protein L1, mitochondrial"/>
    <property type="match status" value="1"/>
</dbReference>
<feature type="region of interest" description="Disordered" evidence="9">
    <location>
        <begin position="1"/>
        <end position="34"/>
    </location>
</feature>
<evidence type="ECO:0000256" key="7">
    <source>
        <dbReference type="ARBA" id="ARBA00035212"/>
    </source>
</evidence>
<evidence type="ECO:0000256" key="5">
    <source>
        <dbReference type="ARBA" id="ARBA00023128"/>
    </source>
</evidence>
<dbReference type="STRING" id="9258.ENSOANP00000005650"/>
<keyword evidence="4" id="KW-0689">Ribosomal protein</keyword>
<evidence type="ECO:0000256" key="8">
    <source>
        <dbReference type="ARBA" id="ARBA00077483"/>
    </source>
</evidence>
<evidence type="ECO:0000313" key="10">
    <source>
        <dbReference type="Ensembl" id="ENSOANP00000005650.4"/>
    </source>
</evidence>